<gene>
    <name evidence="4" type="ORF">SAPIO_CDS2556</name>
</gene>
<dbReference type="GeneID" id="27721628"/>
<evidence type="ECO:0000259" key="3">
    <source>
        <dbReference type="Pfam" id="PF00155"/>
    </source>
</evidence>
<dbReference type="InterPro" id="IPR004838">
    <property type="entry name" value="NHTrfase_class1_PyrdxlP-BS"/>
</dbReference>
<evidence type="ECO:0000313" key="4">
    <source>
        <dbReference type="EMBL" id="KEZ45121.1"/>
    </source>
</evidence>
<dbReference type="InterPro" id="IPR015422">
    <property type="entry name" value="PyrdxlP-dep_Trfase_small"/>
</dbReference>
<dbReference type="PANTHER" id="PTHR43795:SF39">
    <property type="entry name" value="AMINOTRANSFERASE CLASS I_CLASSII DOMAIN-CONTAINING PROTEIN"/>
    <property type="match status" value="1"/>
</dbReference>
<dbReference type="InterPro" id="IPR004839">
    <property type="entry name" value="Aminotransferase_I/II_large"/>
</dbReference>
<feature type="domain" description="Aminotransferase class I/classII large" evidence="3">
    <location>
        <begin position="90"/>
        <end position="392"/>
    </location>
</feature>
<evidence type="ECO:0000313" key="5">
    <source>
        <dbReference type="Proteomes" id="UP000028545"/>
    </source>
</evidence>
<comment type="caution">
    <text evidence="4">The sequence shown here is derived from an EMBL/GenBank/DDBJ whole genome shotgun (WGS) entry which is preliminary data.</text>
</comment>
<dbReference type="OMA" id="KIPWRYA"/>
<comment type="similarity">
    <text evidence="1">Belongs to the class-I pyridoxal-phosphate-dependent aminotransferase family.</text>
</comment>
<dbReference type="PRINTS" id="PR00753">
    <property type="entry name" value="ACCSYNTHASE"/>
</dbReference>
<dbReference type="RefSeq" id="XP_016644920.1">
    <property type="nucleotide sequence ID" value="XM_016785544.1"/>
</dbReference>
<accession>A0A084GCQ9</accession>
<dbReference type="HOGENOM" id="CLU_017584_1_2_1"/>
<dbReference type="GO" id="GO:0006520">
    <property type="term" value="P:amino acid metabolic process"/>
    <property type="evidence" value="ECO:0007669"/>
    <property type="project" value="TreeGrafter"/>
</dbReference>
<keyword evidence="2" id="KW-0663">Pyridoxal phosphate</keyword>
<evidence type="ECO:0000256" key="2">
    <source>
        <dbReference type="ARBA" id="ARBA00022898"/>
    </source>
</evidence>
<dbReference type="VEuPathDB" id="FungiDB:SAPIO_CDS2556"/>
<dbReference type="SUPFAM" id="SSF53383">
    <property type="entry name" value="PLP-dependent transferases"/>
    <property type="match status" value="1"/>
</dbReference>
<dbReference type="Pfam" id="PF00155">
    <property type="entry name" value="Aminotran_1_2"/>
    <property type="match status" value="1"/>
</dbReference>
<dbReference type="OrthoDB" id="7042322at2759"/>
<dbReference type="AlphaFoldDB" id="A0A084GCQ9"/>
<organism evidence="4 5">
    <name type="scientific">Pseudallescheria apiosperma</name>
    <name type="common">Scedosporium apiospermum</name>
    <dbReference type="NCBI Taxonomy" id="563466"/>
    <lineage>
        <taxon>Eukaryota</taxon>
        <taxon>Fungi</taxon>
        <taxon>Dikarya</taxon>
        <taxon>Ascomycota</taxon>
        <taxon>Pezizomycotina</taxon>
        <taxon>Sordariomycetes</taxon>
        <taxon>Hypocreomycetidae</taxon>
        <taxon>Microascales</taxon>
        <taxon>Microascaceae</taxon>
        <taxon>Scedosporium</taxon>
    </lineage>
</organism>
<dbReference type="InterPro" id="IPR015421">
    <property type="entry name" value="PyrdxlP-dep_Trfase_major"/>
</dbReference>
<dbReference type="Proteomes" id="UP000028545">
    <property type="component" value="Unassembled WGS sequence"/>
</dbReference>
<dbReference type="Gene3D" id="3.40.640.10">
    <property type="entry name" value="Type I PLP-dependent aspartate aminotransferase-like (Major domain)"/>
    <property type="match status" value="1"/>
</dbReference>
<dbReference type="InterPro" id="IPR050478">
    <property type="entry name" value="Ethylene_sulfur-biosynth"/>
</dbReference>
<dbReference type="PANTHER" id="PTHR43795">
    <property type="entry name" value="BIFUNCTIONAL ASPARTATE AMINOTRANSFERASE AND GLUTAMATE/ASPARTATE-PREPHENATE AMINOTRANSFERASE-RELATED"/>
    <property type="match status" value="1"/>
</dbReference>
<dbReference type="GO" id="GO:0008483">
    <property type="term" value="F:transaminase activity"/>
    <property type="evidence" value="ECO:0007669"/>
    <property type="project" value="TreeGrafter"/>
</dbReference>
<dbReference type="EMBL" id="JOWA01000086">
    <property type="protein sequence ID" value="KEZ45121.1"/>
    <property type="molecule type" value="Genomic_DNA"/>
</dbReference>
<reference evidence="4 5" key="1">
    <citation type="journal article" date="2014" name="Genome Announc.">
        <title>Draft genome sequence of the pathogenic fungus Scedosporium apiospermum.</title>
        <authorList>
            <person name="Vandeputte P."/>
            <person name="Ghamrawi S."/>
            <person name="Rechenmann M."/>
            <person name="Iltis A."/>
            <person name="Giraud S."/>
            <person name="Fleury M."/>
            <person name="Thornton C."/>
            <person name="Delhaes L."/>
            <person name="Meyer W."/>
            <person name="Papon N."/>
            <person name="Bouchara J.P."/>
        </authorList>
    </citation>
    <scope>NUCLEOTIDE SEQUENCE [LARGE SCALE GENOMIC DNA]</scope>
    <source>
        <strain evidence="4 5">IHEM 14462</strain>
    </source>
</reference>
<dbReference type="KEGG" id="sapo:SAPIO_CDS2556"/>
<protein>
    <recommendedName>
        <fullName evidence="3">Aminotransferase class I/classII large domain-containing protein</fullName>
    </recommendedName>
</protein>
<dbReference type="PROSITE" id="PS00105">
    <property type="entry name" value="AA_TRANSFER_CLASS_1"/>
    <property type="match status" value="1"/>
</dbReference>
<sequence>MTEPISDRASELVRALDLPWRWAPRGTYSPDGNPGGLVSFATAENPLVHQDLEDFTREKVSISQAAFTYGYSTAGGTRLPVLLAQHLNEHFKPSRPLDGSEIRITGAATAMHEILGWAVGDPNDGILTSKPVYGRLELDFGNKAGLRMIYADTTWQNAFDPGVVDAFEKTLADSRAAGINIRALLIINPNNPVGRCYPRKTLVEIMRFCQRHQIHLISDEIYGSSVFSDDLPPFTSALSIEPGIINDKLLHVTYGFSKDFGAAGLRLGCIVTRNASILKVIQMTARFHNPSGASIAIANAMLEDRDWCNTFLATSRRKIGEAYAFMTAGLLDLGIDFVPANTGFFVYVDLSPYLIQGTADAEFDLSQRLLDGGVFLHPKEEHGGMGWYRMVYTQDPRIVAEGLRRQVSAALFI</sequence>
<proteinExistence type="inferred from homology"/>
<dbReference type="InterPro" id="IPR015424">
    <property type="entry name" value="PyrdxlP-dep_Trfase"/>
</dbReference>
<dbReference type="GO" id="GO:0030170">
    <property type="term" value="F:pyridoxal phosphate binding"/>
    <property type="evidence" value="ECO:0007669"/>
    <property type="project" value="InterPro"/>
</dbReference>
<dbReference type="CDD" id="cd00609">
    <property type="entry name" value="AAT_like"/>
    <property type="match status" value="1"/>
</dbReference>
<keyword evidence="5" id="KW-1185">Reference proteome</keyword>
<dbReference type="Gene3D" id="3.90.1150.10">
    <property type="entry name" value="Aspartate Aminotransferase, domain 1"/>
    <property type="match status" value="1"/>
</dbReference>
<name>A0A084GCQ9_PSEDA</name>
<evidence type="ECO:0000256" key="1">
    <source>
        <dbReference type="ARBA" id="ARBA00007441"/>
    </source>
</evidence>